<keyword evidence="1" id="KW-1133">Transmembrane helix</keyword>
<accession>A0A1B6FEU8</accession>
<evidence type="ECO:0000256" key="1">
    <source>
        <dbReference type="SAM" id="Phobius"/>
    </source>
</evidence>
<evidence type="ECO:0000313" key="2">
    <source>
        <dbReference type="EMBL" id="JAS48718.1"/>
    </source>
</evidence>
<keyword evidence="1" id="KW-0812">Transmembrane</keyword>
<dbReference type="EMBL" id="GECZ01021051">
    <property type="protein sequence ID" value="JAS48718.1"/>
    <property type="molecule type" value="Transcribed_RNA"/>
</dbReference>
<organism evidence="2">
    <name type="scientific">Cuerna arida</name>
    <dbReference type="NCBI Taxonomy" id="1464854"/>
    <lineage>
        <taxon>Eukaryota</taxon>
        <taxon>Metazoa</taxon>
        <taxon>Ecdysozoa</taxon>
        <taxon>Arthropoda</taxon>
        <taxon>Hexapoda</taxon>
        <taxon>Insecta</taxon>
        <taxon>Pterygota</taxon>
        <taxon>Neoptera</taxon>
        <taxon>Paraneoptera</taxon>
        <taxon>Hemiptera</taxon>
        <taxon>Auchenorrhyncha</taxon>
        <taxon>Membracoidea</taxon>
        <taxon>Cicadellidae</taxon>
        <taxon>Cicadellinae</taxon>
        <taxon>Proconiini</taxon>
        <taxon>Cuerna</taxon>
    </lineage>
</organism>
<reference evidence="2" key="1">
    <citation type="submission" date="2015-11" db="EMBL/GenBank/DDBJ databases">
        <title>De novo transcriptome assembly of four potential Pierce s Disease insect vectors from Arizona vineyards.</title>
        <authorList>
            <person name="Tassone E.E."/>
        </authorList>
    </citation>
    <scope>NUCLEOTIDE SEQUENCE</scope>
</reference>
<dbReference type="AlphaFoldDB" id="A0A1B6FEU8"/>
<protein>
    <submittedName>
        <fullName evidence="2">Uncharacterized protein</fullName>
    </submittedName>
</protein>
<keyword evidence="1" id="KW-0472">Membrane</keyword>
<feature type="non-terminal residue" evidence="2">
    <location>
        <position position="212"/>
    </location>
</feature>
<proteinExistence type="predicted"/>
<name>A0A1B6FEU8_9HEMI</name>
<sequence length="212" mass="23741">MTPSIILPQFHRLFNGASVPTSTHRSFRPRKKSMILLLVLACVVLCFSVFSLLSQSRSAGTVNDNAHEENTYKQRENTDDLIPMHSYGNEASETDGLMRQSPQSVVNMTNLIDRIEEEVRKNLKGIERLKTAGSIGKENVSSSINITDLLKSKLGSAVDTAESVLIPTVPPLESDHYPVIQGGEDKDPTARIRRDKVKEMMKHAWDNYVRYA</sequence>
<feature type="transmembrane region" description="Helical" evidence="1">
    <location>
        <begin position="34"/>
        <end position="53"/>
    </location>
</feature>
<gene>
    <name evidence="2" type="ORF">g.1427</name>
</gene>